<dbReference type="AlphaFoldDB" id="A0A1X0Y1P5"/>
<evidence type="ECO:0000256" key="13">
    <source>
        <dbReference type="ARBA" id="ARBA00022833"/>
    </source>
</evidence>
<dbReference type="CDD" id="cd08195">
    <property type="entry name" value="DHQS"/>
    <property type="match status" value="1"/>
</dbReference>
<feature type="domain" description="3-dehydroquinate synthase C-terminal" evidence="20">
    <location>
        <begin position="182"/>
        <end position="325"/>
    </location>
</feature>
<dbReference type="Gene3D" id="3.40.50.1970">
    <property type="match status" value="1"/>
</dbReference>
<dbReference type="Proteomes" id="UP000193136">
    <property type="component" value="Unassembled WGS sequence"/>
</dbReference>
<reference evidence="21 22" key="1">
    <citation type="submission" date="2017-03" db="EMBL/GenBank/DDBJ databases">
        <title>Genome sequence of Geothermobacter sp. EPR-M, Deep-Sea Iron Reducer.</title>
        <authorList>
            <person name="Tully B."/>
            <person name="Savalia P."/>
            <person name="Abuyen K."/>
            <person name="Baughan C."/>
            <person name="Romero E."/>
            <person name="Ronkowski C."/>
            <person name="Torres B."/>
            <person name="Tremblay J."/>
            <person name="Trujillo A."/>
            <person name="Tyler M."/>
            <person name="Perez-Rodriguez I."/>
            <person name="Amend J."/>
        </authorList>
    </citation>
    <scope>NUCLEOTIDE SEQUENCE [LARGE SCALE GENOMIC DNA]</scope>
    <source>
        <strain evidence="21 22">EPR-M</strain>
    </source>
</reference>
<dbReference type="EMBL" id="NAAD01000013">
    <property type="protein sequence ID" value="ORJ59110.1"/>
    <property type="molecule type" value="Genomic_DNA"/>
</dbReference>
<evidence type="ECO:0000256" key="11">
    <source>
        <dbReference type="ARBA" id="ARBA00022723"/>
    </source>
</evidence>
<evidence type="ECO:0000256" key="7">
    <source>
        <dbReference type="ARBA" id="ARBA00013031"/>
    </source>
</evidence>
<evidence type="ECO:0000256" key="9">
    <source>
        <dbReference type="ARBA" id="ARBA00022490"/>
    </source>
</evidence>
<name>A0A1X0Y1P5_9BACT</name>
<feature type="binding site" evidence="18">
    <location>
        <position position="185"/>
    </location>
    <ligand>
        <name>Zn(2+)</name>
        <dbReference type="ChEBI" id="CHEBI:29105"/>
    </ligand>
</feature>
<feature type="binding site" evidence="18">
    <location>
        <position position="265"/>
    </location>
    <ligand>
        <name>Zn(2+)</name>
        <dbReference type="ChEBI" id="CHEBI:29105"/>
    </ligand>
</feature>
<dbReference type="GO" id="GO:0046872">
    <property type="term" value="F:metal ion binding"/>
    <property type="evidence" value="ECO:0007669"/>
    <property type="project" value="UniProtKB-KW"/>
</dbReference>
<evidence type="ECO:0000256" key="8">
    <source>
        <dbReference type="ARBA" id="ARBA00017684"/>
    </source>
</evidence>
<dbReference type="GO" id="GO:0008652">
    <property type="term" value="P:amino acid biosynthetic process"/>
    <property type="evidence" value="ECO:0007669"/>
    <property type="project" value="UniProtKB-KW"/>
</dbReference>
<keyword evidence="17 18" id="KW-0170">Cobalt</keyword>
<keyword evidence="13 18" id="KW-0862">Zinc</keyword>
<dbReference type="InterPro" id="IPR016037">
    <property type="entry name" value="DHQ_synth_AroB"/>
</dbReference>
<evidence type="ECO:0000313" key="22">
    <source>
        <dbReference type="Proteomes" id="UP000193136"/>
    </source>
</evidence>
<dbReference type="Pfam" id="PF01761">
    <property type="entry name" value="DHQ_synthase"/>
    <property type="match status" value="1"/>
</dbReference>
<organism evidence="21 22">
    <name type="scientific">Geothermobacter hydrogeniphilus</name>
    <dbReference type="NCBI Taxonomy" id="1969733"/>
    <lineage>
        <taxon>Bacteria</taxon>
        <taxon>Pseudomonadati</taxon>
        <taxon>Thermodesulfobacteriota</taxon>
        <taxon>Desulfuromonadia</taxon>
        <taxon>Desulfuromonadales</taxon>
        <taxon>Geothermobacteraceae</taxon>
        <taxon>Geothermobacter</taxon>
    </lineage>
</organism>
<evidence type="ECO:0000256" key="5">
    <source>
        <dbReference type="ARBA" id="ARBA00004661"/>
    </source>
</evidence>
<dbReference type="InterPro" id="IPR056179">
    <property type="entry name" value="DHQS_C"/>
</dbReference>
<dbReference type="PIRSF" id="PIRSF001455">
    <property type="entry name" value="DHQ_synth"/>
    <property type="match status" value="1"/>
</dbReference>
<dbReference type="InterPro" id="IPR050071">
    <property type="entry name" value="Dehydroquinate_synthase"/>
</dbReference>
<accession>A0A1X0Y1P5</accession>
<evidence type="ECO:0000313" key="21">
    <source>
        <dbReference type="EMBL" id="ORJ59110.1"/>
    </source>
</evidence>
<evidence type="ECO:0000256" key="17">
    <source>
        <dbReference type="ARBA" id="ARBA00023285"/>
    </source>
</evidence>
<keyword evidence="12 18" id="KW-0547">Nucleotide-binding</keyword>
<feature type="binding site" evidence="18">
    <location>
        <begin position="106"/>
        <end position="110"/>
    </location>
    <ligand>
        <name>NAD(+)</name>
        <dbReference type="ChEBI" id="CHEBI:57540"/>
    </ligand>
</feature>
<evidence type="ECO:0000256" key="15">
    <source>
        <dbReference type="ARBA" id="ARBA00023141"/>
    </source>
</evidence>
<feature type="binding site" evidence="18">
    <location>
        <position position="248"/>
    </location>
    <ligand>
        <name>Zn(2+)</name>
        <dbReference type="ChEBI" id="CHEBI:29105"/>
    </ligand>
</feature>
<dbReference type="NCBIfam" id="TIGR01357">
    <property type="entry name" value="aroB"/>
    <property type="match status" value="1"/>
</dbReference>
<comment type="similarity">
    <text evidence="6 18">Belongs to the sugar phosphate cyclases superfamily. Dehydroquinate synthase family.</text>
</comment>
<dbReference type="InterPro" id="IPR030960">
    <property type="entry name" value="DHQS/DOIS_N"/>
</dbReference>
<dbReference type="Gene3D" id="1.20.1090.10">
    <property type="entry name" value="Dehydroquinate synthase-like - alpha domain"/>
    <property type="match status" value="1"/>
</dbReference>
<keyword evidence="22" id="KW-1185">Reference proteome</keyword>
<evidence type="ECO:0000256" key="10">
    <source>
        <dbReference type="ARBA" id="ARBA00022605"/>
    </source>
</evidence>
<dbReference type="PANTHER" id="PTHR43622">
    <property type="entry name" value="3-DEHYDROQUINATE SYNTHASE"/>
    <property type="match status" value="1"/>
</dbReference>
<keyword evidence="15 18" id="KW-0057">Aromatic amino acid biosynthesis</keyword>
<evidence type="ECO:0000256" key="6">
    <source>
        <dbReference type="ARBA" id="ARBA00005412"/>
    </source>
</evidence>
<dbReference type="OrthoDB" id="9806583at2"/>
<evidence type="ECO:0000259" key="20">
    <source>
        <dbReference type="Pfam" id="PF24621"/>
    </source>
</evidence>
<dbReference type="RefSeq" id="WP_085010868.1">
    <property type="nucleotide sequence ID" value="NZ_NAAD01000013.1"/>
</dbReference>
<dbReference type="STRING" id="1969733.B5V00_11110"/>
<evidence type="ECO:0000256" key="3">
    <source>
        <dbReference type="ARBA" id="ARBA00003485"/>
    </source>
</evidence>
<evidence type="ECO:0000256" key="2">
    <source>
        <dbReference type="ARBA" id="ARBA00001911"/>
    </source>
</evidence>
<feature type="binding site" evidence="18">
    <location>
        <begin position="72"/>
        <end position="77"/>
    </location>
    <ligand>
        <name>NAD(+)</name>
        <dbReference type="ChEBI" id="CHEBI:57540"/>
    </ligand>
</feature>
<evidence type="ECO:0000256" key="16">
    <source>
        <dbReference type="ARBA" id="ARBA00023239"/>
    </source>
</evidence>
<comment type="caution">
    <text evidence="21">The sequence shown here is derived from an EMBL/GenBank/DDBJ whole genome shotgun (WGS) entry which is preliminary data.</text>
</comment>
<dbReference type="UniPathway" id="UPA00053">
    <property type="reaction ID" value="UER00085"/>
</dbReference>
<feature type="binding site" evidence="18">
    <location>
        <begin position="130"/>
        <end position="131"/>
    </location>
    <ligand>
        <name>NAD(+)</name>
        <dbReference type="ChEBI" id="CHEBI:57540"/>
    </ligand>
</feature>
<comment type="cofactor">
    <cofactor evidence="2 18">
        <name>NAD(+)</name>
        <dbReference type="ChEBI" id="CHEBI:57540"/>
    </cofactor>
</comment>
<comment type="catalytic activity">
    <reaction evidence="1 18">
        <text>7-phospho-2-dehydro-3-deoxy-D-arabino-heptonate = 3-dehydroquinate + phosphate</text>
        <dbReference type="Rhea" id="RHEA:21968"/>
        <dbReference type="ChEBI" id="CHEBI:32364"/>
        <dbReference type="ChEBI" id="CHEBI:43474"/>
        <dbReference type="ChEBI" id="CHEBI:58394"/>
        <dbReference type="EC" id="4.2.3.4"/>
    </reaction>
</comment>
<keyword evidence="10 18" id="KW-0028">Amino-acid biosynthesis</keyword>
<proteinExistence type="inferred from homology"/>
<evidence type="ECO:0000256" key="14">
    <source>
        <dbReference type="ARBA" id="ARBA00023027"/>
    </source>
</evidence>
<comment type="cofactor">
    <cofactor evidence="18">
        <name>Co(2+)</name>
        <dbReference type="ChEBI" id="CHEBI:48828"/>
    </cofactor>
    <cofactor evidence="18">
        <name>Zn(2+)</name>
        <dbReference type="ChEBI" id="CHEBI:29105"/>
    </cofactor>
    <text evidence="18">Binds 1 divalent metal cation per subunit. Can use either Co(2+) or Zn(2+).</text>
</comment>
<evidence type="ECO:0000256" key="18">
    <source>
        <dbReference type="HAMAP-Rule" id="MF_00110"/>
    </source>
</evidence>
<dbReference type="Pfam" id="PF24621">
    <property type="entry name" value="DHQS_C"/>
    <property type="match status" value="1"/>
</dbReference>
<gene>
    <name evidence="18" type="primary">aroB</name>
    <name evidence="21" type="ORF">B5V00_11110</name>
</gene>
<dbReference type="GO" id="GO:0000166">
    <property type="term" value="F:nucleotide binding"/>
    <property type="evidence" value="ECO:0007669"/>
    <property type="project" value="UniProtKB-KW"/>
</dbReference>
<feature type="domain" description="3-dehydroquinate synthase N-terminal" evidence="19">
    <location>
        <begin position="68"/>
        <end position="180"/>
    </location>
</feature>
<keyword evidence="11 18" id="KW-0479">Metal-binding</keyword>
<keyword evidence="9 18" id="KW-0963">Cytoplasm</keyword>
<feature type="binding site" evidence="18">
    <location>
        <position position="143"/>
    </location>
    <ligand>
        <name>NAD(+)</name>
        <dbReference type="ChEBI" id="CHEBI:57540"/>
    </ligand>
</feature>
<sequence length="358" mass="38859">MVVLNVGLKERSYPIWIGKGILDQLPDMLAGVGFPSRVAVITNATVAGLYADRVQQILSRAGFLVHLIEIPDGEKYKNIEVFTQVITSLIEQGFDRHSGLLALGGGVVGDLTGYVAASYLRGVPFVQLPTTLLSQVDSSVGGKTAVNHPLGKNLIGAFYQPKGVLIDVATLQTLEAREFASGMAEVIKYGVIRDRRFFSWLDDSVDALQNLDGSSLIHVVEKSCQIKADIVENDEKESHLRAILNFGHTFGHAIENLSGYGEVKHGEAVSIGMLVASRISLKRGYCTREDVAALSGLLRKFKLPIAVPEFSLDDYLEAMGRDKKVTAGRLRLVLNVGIGDCCIEDEPDPRQAFGAVLH</sequence>
<dbReference type="GO" id="GO:0009073">
    <property type="term" value="P:aromatic amino acid family biosynthetic process"/>
    <property type="evidence" value="ECO:0007669"/>
    <property type="project" value="UniProtKB-KW"/>
</dbReference>
<dbReference type="EC" id="4.2.3.4" evidence="7 18"/>
<evidence type="ECO:0000256" key="4">
    <source>
        <dbReference type="ARBA" id="ARBA00004496"/>
    </source>
</evidence>
<keyword evidence="16 18" id="KW-0456">Lyase</keyword>
<evidence type="ECO:0000259" key="19">
    <source>
        <dbReference type="Pfam" id="PF01761"/>
    </source>
</evidence>
<dbReference type="GO" id="GO:0005737">
    <property type="term" value="C:cytoplasm"/>
    <property type="evidence" value="ECO:0007669"/>
    <property type="project" value="UniProtKB-SubCell"/>
</dbReference>
<feature type="binding site" evidence="18">
    <location>
        <begin position="170"/>
        <end position="173"/>
    </location>
    <ligand>
        <name>NAD(+)</name>
        <dbReference type="ChEBI" id="CHEBI:57540"/>
    </ligand>
</feature>
<dbReference type="SUPFAM" id="SSF56796">
    <property type="entry name" value="Dehydroquinate synthase-like"/>
    <property type="match status" value="1"/>
</dbReference>
<comment type="function">
    <text evidence="3 18">Catalyzes the conversion of 3-deoxy-D-arabino-heptulosonate 7-phosphate (DAHP) to dehydroquinate (DHQ).</text>
</comment>
<keyword evidence="14 18" id="KW-0520">NAD</keyword>
<dbReference type="FunFam" id="3.40.50.1970:FF:000001">
    <property type="entry name" value="3-dehydroquinate synthase"/>
    <property type="match status" value="1"/>
</dbReference>
<dbReference type="GO" id="GO:0009423">
    <property type="term" value="P:chorismate biosynthetic process"/>
    <property type="evidence" value="ECO:0007669"/>
    <property type="project" value="UniProtKB-UniRule"/>
</dbReference>
<dbReference type="HAMAP" id="MF_00110">
    <property type="entry name" value="DHQ_synthase"/>
    <property type="match status" value="1"/>
</dbReference>
<evidence type="ECO:0000256" key="1">
    <source>
        <dbReference type="ARBA" id="ARBA00001393"/>
    </source>
</evidence>
<evidence type="ECO:0000256" key="12">
    <source>
        <dbReference type="ARBA" id="ARBA00022741"/>
    </source>
</evidence>
<feature type="binding site" evidence="18">
    <location>
        <position position="152"/>
    </location>
    <ligand>
        <name>NAD(+)</name>
        <dbReference type="ChEBI" id="CHEBI:57540"/>
    </ligand>
</feature>
<dbReference type="GO" id="GO:0003856">
    <property type="term" value="F:3-dehydroquinate synthase activity"/>
    <property type="evidence" value="ECO:0007669"/>
    <property type="project" value="UniProtKB-UniRule"/>
</dbReference>
<comment type="pathway">
    <text evidence="5 18">Metabolic intermediate biosynthesis; chorismate biosynthesis; chorismate from D-erythrose 4-phosphate and phosphoenolpyruvate: step 2/7.</text>
</comment>
<dbReference type="PANTHER" id="PTHR43622:SF7">
    <property type="entry name" value="3-DEHYDROQUINATE SYNTHASE, CHLOROPLASTIC"/>
    <property type="match status" value="1"/>
</dbReference>
<protein>
    <recommendedName>
        <fullName evidence="8 18">3-dehydroquinate synthase</fullName>
        <shortName evidence="18">DHQS</shortName>
        <ecNumber evidence="7 18">4.2.3.4</ecNumber>
    </recommendedName>
</protein>
<comment type="subcellular location">
    <subcellularLocation>
        <location evidence="4 18">Cytoplasm</location>
    </subcellularLocation>
</comment>
<dbReference type="InterPro" id="IPR030963">
    <property type="entry name" value="DHQ_synth_fam"/>
</dbReference>